<feature type="compositionally biased region" description="Polar residues" evidence="2">
    <location>
        <begin position="568"/>
        <end position="581"/>
    </location>
</feature>
<feature type="region of interest" description="Disordered" evidence="2">
    <location>
        <begin position="755"/>
        <end position="902"/>
    </location>
</feature>
<dbReference type="SUPFAM" id="SSF54928">
    <property type="entry name" value="RNA-binding domain, RBD"/>
    <property type="match status" value="1"/>
</dbReference>
<name>A0AAJ7C4Z1_CEPCN</name>
<dbReference type="Gene3D" id="3.30.70.330">
    <property type="match status" value="1"/>
</dbReference>
<dbReference type="AlphaFoldDB" id="A0AAJ7C4Z1"/>
<feature type="compositionally biased region" description="Basic and acidic residues" evidence="2">
    <location>
        <begin position="842"/>
        <end position="894"/>
    </location>
</feature>
<dbReference type="KEGG" id="ccin:107270581"/>
<dbReference type="InterPro" id="IPR039878">
    <property type="entry name" value="RBM33"/>
</dbReference>
<evidence type="ECO:0000259" key="3">
    <source>
        <dbReference type="SMART" id="SM00360"/>
    </source>
</evidence>
<feature type="compositionally biased region" description="Polar residues" evidence="2">
    <location>
        <begin position="367"/>
        <end position="380"/>
    </location>
</feature>
<feature type="domain" description="RRM" evidence="3">
    <location>
        <begin position="1098"/>
        <end position="1163"/>
    </location>
</feature>
<reference evidence="5" key="1">
    <citation type="submission" date="2025-08" db="UniProtKB">
        <authorList>
            <consortium name="RefSeq"/>
        </authorList>
    </citation>
    <scope>IDENTIFICATION</scope>
</reference>
<gene>
    <name evidence="5" type="primary">LOC107270581</name>
</gene>
<dbReference type="InterPro" id="IPR035979">
    <property type="entry name" value="RBD_domain_sf"/>
</dbReference>
<feature type="compositionally biased region" description="Acidic residues" evidence="2">
    <location>
        <begin position="58"/>
        <end position="68"/>
    </location>
</feature>
<keyword evidence="1" id="KW-0694">RNA-binding</keyword>
<organism evidence="4 5">
    <name type="scientific">Cephus cinctus</name>
    <name type="common">Wheat stem sawfly</name>
    <dbReference type="NCBI Taxonomy" id="211228"/>
    <lineage>
        <taxon>Eukaryota</taxon>
        <taxon>Metazoa</taxon>
        <taxon>Ecdysozoa</taxon>
        <taxon>Arthropoda</taxon>
        <taxon>Hexapoda</taxon>
        <taxon>Insecta</taxon>
        <taxon>Pterygota</taxon>
        <taxon>Neoptera</taxon>
        <taxon>Endopterygota</taxon>
        <taxon>Hymenoptera</taxon>
        <taxon>Cephoidea</taxon>
        <taxon>Cephidae</taxon>
        <taxon>Cephus</taxon>
    </lineage>
</organism>
<dbReference type="GO" id="GO:0003723">
    <property type="term" value="F:RNA binding"/>
    <property type="evidence" value="ECO:0007669"/>
    <property type="project" value="UniProtKB-KW"/>
</dbReference>
<feature type="compositionally biased region" description="Basic and acidic residues" evidence="2">
    <location>
        <begin position="805"/>
        <end position="819"/>
    </location>
</feature>
<dbReference type="PANTHER" id="PTHR22014:SF2">
    <property type="entry name" value="RNA-BINDING PROTEIN 33"/>
    <property type="match status" value="1"/>
</dbReference>
<evidence type="ECO:0000313" key="4">
    <source>
        <dbReference type="Proteomes" id="UP000694920"/>
    </source>
</evidence>
<accession>A0AAJ7C4Z1</accession>
<evidence type="ECO:0000313" key="5">
    <source>
        <dbReference type="RefSeq" id="XP_015601188.1"/>
    </source>
</evidence>
<dbReference type="RefSeq" id="XP_015601188.1">
    <property type="nucleotide sequence ID" value="XM_015745702.2"/>
</dbReference>
<feature type="region of interest" description="Disordered" evidence="2">
    <location>
        <begin position="616"/>
        <end position="705"/>
    </location>
</feature>
<keyword evidence="4" id="KW-1185">Reference proteome</keyword>
<feature type="compositionally biased region" description="Polar residues" evidence="2">
    <location>
        <begin position="617"/>
        <end position="653"/>
    </location>
</feature>
<feature type="compositionally biased region" description="Basic and acidic residues" evidence="2">
    <location>
        <begin position="69"/>
        <end position="90"/>
    </location>
</feature>
<feature type="compositionally biased region" description="Polar residues" evidence="2">
    <location>
        <begin position="764"/>
        <end position="788"/>
    </location>
</feature>
<evidence type="ECO:0000256" key="1">
    <source>
        <dbReference type="ARBA" id="ARBA00022884"/>
    </source>
</evidence>
<dbReference type="InterPro" id="IPR012677">
    <property type="entry name" value="Nucleotide-bd_a/b_plait_sf"/>
</dbReference>
<protein>
    <submittedName>
        <fullName evidence="5">RNA-binding protein 33 isoform X1</fullName>
    </submittedName>
</protein>
<feature type="region of interest" description="Disordered" evidence="2">
    <location>
        <begin position="917"/>
        <end position="944"/>
    </location>
</feature>
<feature type="compositionally biased region" description="Low complexity" evidence="2">
    <location>
        <begin position="422"/>
        <end position="450"/>
    </location>
</feature>
<evidence type="ECO:0000256" key="2">
    <source>
        <dbReference type="SAM" id="MobiDB-lite"/>
    </source>
</evidence>
<feature type="region of interest" description="Disordered" evidence="2">
    <location>
        <begin position="202"/>
        <end position="224"/>
    </location>
</feature>
<proteinExistence type="predicted"/>
<feature type="compositionally biased region" description="Acidic residues" evidence="2">
    <location>
        <begin position="8"/>
        <end position="34"/>
    </location>
</feature>
<dbReference type="GeneID" id="107270581"/>
<dbReference type="InterPro" id="IPR000504">
    <property type="entry name" value="RRM_dom"/>
</dbReference>
<dbReference type="SMART" id="SM00360">
    <property type="entry name" value="RRM"/>
    <property type="match status" value="1"/>
</dbReference>
<feature type="compositionally biased region" description="Polar residues" evidence="2">
    <location>
        <begin position="451"/>
        <end position="503"/>
    </location>
</feature>
<dbReference type="PANTHER" id="PTHR22014">
    <property type="entry name" value="RNA-BINDING PROTEIN 33"/>
    <property type="match status" value="1"/>
</dbReference>
<feature type="region of interest" description="Disordered" evidence="2">
    <location>
        <begin position="367"/>
        <end position="581"/>
    </location>
</feature>
<feature type="compositionally biased region" description="Basic and acidic residues" evidence="2">
    <location>
        <begin position="106"/>
        <end position="119"/>
    </location>
</feature>
<dbReference type="CDD" id="cd00590">
    <property type="entry name" value="RRM_SF"/>
    <property type="match status" value="1"/>
</dbReference>
<feature type="region of interest" description="Disordered" evidence="2">
    <location>
        <begin position="1"/>
        <end position="127"/>
    </location>
</feature>
<feature type="compositionally biased region" description="Basic and acidic residues" evidence="2">
    <location>
        <begin position="35"/>
        <end position="44"/>
    </location>
</feature>
<dbReference type="Proteomes" id="UP000694920">
    <property type="component" value="Unplaced"/>
</dbReference>
<sequence>MSDHDDTLLDEDLGDEEYDLGNDEEEALLADDYELERQSSYKGEEETDDVLDLGVTDALDDLEGEDENIEYRSETDNRIQNDFYKEEHPDAGSTYYEQEEQEEYKEEQNRQYEDSDGRDCVSLSNNYNKGDLREKLKNNSHKEFYVGNGQGLEDDDCEEAKERRNRFQNERTMISPKMNNDIPDSLENVVTAEQPRQLFRGRGRGRGIRGIRGGRFAAPTGGGNFIPRFNAPRGPSSFENQHPSFRSPLLGARPSFPTGGPIGNMPNQQMPYPQNNSQLSSMQQFSSGSLMQNSRHFVGIRSPLIPNQFQGPMGPPGSRISGLRISGPRTDFNSRGPMLVTIPAFNCSSNQPPFMHNQPHFQNQGLSAMSENQGRPNQGTHGPPMQGNPGPLMHGNPGLLIPGNQGPIMQGNQGPPMQGNRGPPMQGNQGPTMQGNQGPPMQGNQGPPMQRNQGLPMQGNQGPSMPRNQGPPMQQFSRPSGPNQGPSVQSHENPPIQHNQPSFENRPPFQGAHFESRPIYESRPMYNDQPPDSQFNNVPAVPQQPGPNVTNIPNIPNVPNVPNTPTISNGPNAPNVPNLSSVPLPPGHKILINPHFRGVVQPTSDARLVWDAAHPQSPLQPQIPNEQFIQPPTPYQNPSSYNQGGPTPQQGSQEYRPKLQQNKSDDPYAYFSDVWQENKPQKSSSTVPSKPYPGESTYSSRETSYHDYENKYKPDSQWDHRDDYQQTCCTQSAYDVKDYSDDQRRVHSYYERVTTREEHIQKSRVPSMNTTYRSESYEQSHSQRPPSNRTHHSAPRGMARIPGKRIPDASDRTQRDVSPKRAKSNSRNLYEVKTVDTLSEVNSEKKEEENDDPEMREYREKMEEQKRLREKLLREKENRRKLAAKEKQGEDGKPDSGIPELMQQECKPVSVVTGVTKESTLTKVRPTTGRGRGRPTGGGPQSTEIVERAPGMRIVRTIQTVQQNTTDENPKEITTVQNDAVRNRQQLTGQPGTRRVVIHKPLSKIQKGTTTIQKTIPNLQKGAIKNPTGVVQKVVVGNVQRIVAQKVQSGLQKTTLNVQEIANANVQKVMVNTQNNQRVVLQKTGAQPKKTLDMKTNTVKIENLAASTTEAQIRRMCHGIGTLESIRMAEGSATIVFKTQSAALAFHKKYQRKMLDLSLITVRLVPQASVNKAVATVTKKS</sequence>
<feature type="compositionally biased region" description="Low complexity" evidence="2">
    <location>
        <begin position="547"/>
        <end position="567"/>
    </location>
</feature>